<reference evidence="4 5" key="1">
    <citation type="submission" date="2019-06" db="EMBL/GenBank/DDBJ databases">
        <title>Sequencing the genomes of 1000 actinobacteria strains.</title>
        <authorList>
            <person name="Klenk H.-P."/>
        </authorList>
    </citation>
    <scope>NUCLEOTIDE SEQUENCE [LARGE SCALE GENOMIC DNA]</scope>
    <source>
        <strain evidence="4 5">DSM 43186</strain>
    </source>
</reference>
<dbReference type="InterPro" id="IPR012495">
    <property type="entry name" value="TadE-like_dom"/>
</dbReference>
<dbReference type="Pfam" id="PF07811">
    <property type="entry name" value="TadE"/>
    <property type="match status" value="1"/>
</dbReference>
<comment type="caution">
    <text evidence="4">The sequence shown here is derived from an EMBL/GenBank/DDBJ whole genome shotgun (WGS) entry which is preliminary data.</text>
</comment>
<name>A0A543J257_9ACTN</name>
<sequence>MATAPAATPAGSRATAPAAGRTGPERGDRAGGDRGATVVELAMIMPVVLAIVLLIVQVALWFHGRQVADAAAREGARVARAGGETGWEDDAEAKAEQIVRSVGPRLLADVRVRAWEEGDLRGVEVTGSAVQVIPLLPALTFTVTSRFGGPVECFRPDDGTEGCG</sequence>
<dbReference type="Proteomes" id="UP000319213">
    <property type="component" value="Unassembled WGS sequence"/>
</dbReference>
<protein>
    <submittedName>
        <fullName evidence="4">TadE-like protein</fullName>
    </submittedName>
</protein>
<feature type="compositionally biased region" description="Basic and acidic residues" evidence="1">
    <location>
        <begin position="23"/>
        <end position="32"/>
    </location>
</feature>
<evidence type="ECO:0000256" key="1">
    <source>
        <dbReference type="SAM" id="MobiDB-lite"/>
    </source>
</evidence>
<dbReference type="AlphaFoldDB" id="A0A543J257"/>
<feature type="domain" description="TadE-like" evidence="3">
    <location>
        <begin position="35"/>
        <end position="77"/>
    </location>
</feature>
<proteinExistence type="predicted"/>
<evidence type="ECO:0000256" key="2">
    <source>
        <dbReference type="SAM" id="Phobius"/>
    </source>
</evidence>
<keyword evidence="2" id="KW-1133">Transmembrane helix</keyword>
<dbReference type="RefSeq" id="WP_229789037.1">
    <property type="nucleotide sequence ID" value="NZ_BMPV01000005.1"/>
</dbReference>
<evidence type="ECO:0000313" key="5">
    <source>
        <dbReference type="Proteomes" id="UP000319213"/>
    </source>
</evidence>
<keyword evidence="5" id="KW-1185">Reference proteome</keyword>
<keyword evidence="2" id="KW-0472">Membrane</keyword>
<dbReference type="EMBL" id="VFPQ01000001">
    <property type="protein sequence ID" value="TQM76915.1"/>
    <property type="molecule type" value="Genomic_DNA"/>
</dbReference>
<evidence type="ECO:0000313" key="4">
    <source>
        <dbReference type="EMBL" id="TQM76915.1"/>
    </source>
</evidence>
<feature type="transmembrane region" description="Helical" evidence="2">
    <location>
        <begin position="41"/>
        <end position="62"/>
    </location>
</feature>
<accession>A0A543J257</accession>
<feature type="region of interest" description="Disordered" evidence="1">
    <location>
        <begin position="1"/>
        <end position="32"/>
    </location>
</feature>
<gene>
    <name evidence="4" type="ORF">FHX40_3666</name>
</gene>
<organism evidence="4 5">
    <name type="scientific">Thermopolyspora flexuosa</name>
    <dbReference type="NCBI Taxonomy" id="103836"/>
    <lineage>
        <taxon>Bacteria</taxon>
        <taxon>Bacillati</taxon>
        <taxon>Actinomycetota</taxon>
        <taxon>Actinomycetes</taxon>
        <taxon>Streptosporangiales</taxon>
        <taxon>Streptosporangiaceae</taxon>
        <taxon>Thermopolyspora</taxon>
    </lineage>
</organism>
<evidence type="ECO:0000259" key="3">
    <source>
        <dbReference type="Pfam" id="PF07811"/>
    </source>
</evidence>
<keyword evidence="2" id="KW-0812">Transmembrane</keyword>